<evidence type="ECO:0000256" key="6">
    <source>
        <dbReference type="SAM" id="MobiDB-lite"/>
    </source>
</evidence>
<keyword evidence="1" id="KW-0479">Metal-binding</keyword>
<evidence type="ECO:0000256" key="2">
    <source>
        <dbReference type="ARBA" id="ARBA00022771"/>
    </source>
</evidence>
<keyword evidence="2 5" id="KW-0863">Zinc-finger</keyword>
<comment type="caution">
    <text evidence="9">The sequence shown here is derived from an EMBL/GenBank/DDBJ whole genome shotgun (WGS) entry which is preliminary data.</text>
</comment>
<keyword evidence="4 5" id="KW-0238">DNA-binding</keyword>
<feature type="chain" id="PRO_5045160629" description="THAP-type domain-containing protein" evidence="7">
    <location>
        <begin position="21"/>
        <end position="326"/>
    </location>
</feature>
<proteinExistence type="predicted"/>
<feature type="region of interest" description="Disordered" evidence="6">
    <location>
        <begin position="115"/>
        <end position="218"/>
    </location>
</feature>
<dbReference type="SUPFAM" id="SSF57716">
    <property type="entry name" value="Glucocorticoid receptor-like (DNA-binding domain)"/>
    <property type="match status" value="1"/>
</dbReference>
<dbReference type="EMBL" id="CAUEEQ010055550">
    <property type="protein sequence ID" value="CAJ0962580.1"/>
    <property type="molecule type" value="Genomic_DNA"/>
</dbReference>
<evidence type="ECO:0000256" key="5">
    <source>
        <dbReference type="PROSITE-ProRule" id="PRU00309"/>
    </source>
</evidence>
<evidence type="ECO:0000259" key="8">
    <source>
        <dbReference type="PROSITE" id="PS50950"/>
    </source>
</evidence>
<dbReference type="PANTHER" id="PTHR28624:SF1">
    <property type="entry name" value="MITOCHONDRIAL POTASSIUM CHANNEL"/>
    <property type="match status" value="1"/>
</dbReference>
<feature type="compositionally biased region" description="Polar residues" evidence="6">
    <location>
        <begin position="131"/>
        <end position="144"/>
    </location>
</feature>
<feature type="compositionally biased region" description="Basic and acidic residues" evidence="6">
    <location>
        <begin position="154"/>
        <end position="171"/>
    </location>
</feature>
<evidence type="ECO:0000313" key="9">
    <source>
        <dbReference type="EMBL" id="CAJ0962580.1"/>
    </source>
</evidence>
<dbReference type="SMART" id="SM00692">
    <property type="entry name" value="DM3"/>
    <property type="match status" value="1"/>
</dbReference>
<evidence type="ECO:0000256" key="3">
    <source>
        <dbReference type="ARBA" id="ARBA00022833"/>
    </source>
</evidence>
<gene>
    <name evidence="9" type="ORF">RIMI_LOCUS18312580</name>
</gene>
<feature type="compositionally biased region" description="Basic and acidic residues" evidence="6">
    <location>
        <begin position="202"/>
        <end position="212"/>
    </location>
</feature>
<reference evidence="9" key="1">
    <citation type="submission" date="2023-07" db="EMBL/GenBank/DDBJ databases">
        <authorList>
            <person name="Stuckert A."/>
        </authorList>
    </citation>
    <scope>NUCLEOTIDE SEQUENCE</scope>
</reference>
<dbReference type="Proteomes" id="UP001176940">
    <property type="component" value="Unassembled WGS sequence"/>
</dbReference>
<dbReference type="InterPro" id="IPR037660">
    <property type="entry name" value="CCDC51"/>
</dbReference>
<organism evidence="9 10">
    <name type="scientific">Ranitomeya imitator</name>
    <name type="common">mimic poison frog</name>
    <dbReference type="NCBI Taxonomy" id="111125"/>
    <lineage>
        <taxon>Eukaryota</taxon>
        <taxon>Metazoa</taxon>
        <taxon>Chordata</taxon>
        <taxon>Craniata</taxon>
        <taxon>Vertebrata</taxon>
        <taxon>Euteleostomi</taxon>
        <taxon>Amphibia</taxon>
        <taxon>Batrachia</taxon>
        <taxon>Anura</taxon>
        <taxon>Neobatrachia</taxon>
        <taxon>Hyloidea</taxon>
        <taxon>Dendrobatidae</taxon>
        <taxon>Dendrobatinae</taxon>
        <taxon>Ranitomeya</taxon>
    </lineage>
</organism>
<dbReference type="SMART" id="SM00980">
    <property type="entry name" value="THAP"/>
    <property type="match status" value="1"/>
</dbReference>
<dbReference type="PROSITE" id="PS50950">
    <property type="entry name" value="ZF_THAP"/>
    <property type="match status" value="1"/>
</dbReference>
<feature type="domain" description="THAP-type" evidence="8">
    <location>
        <begin position="21"/>
        <end position="114"/>
    </location>
</feature>
<feature type="signal peptide" evidence="7">
    <location>
        <begin position="1"/>
        <end position="20"/>
    </location>
</feature>
<evidence type="ECO:0000313" key="10">
    <source>
        <dbReference type="Proteomes" id="UP001176940"/>
    </source>
</evidence>
<dbReference type="InterPro" id="IPR006612">
    <property type="entry name" value="THAP_Znf"/>
</dbReference>
<protein>
    <recommendedName>
        <fullName evidence="8">THAP-type domain-containing protein</fullName>
    </recommendedName>
</protein>
<sequence>MMGVFLLRSLTSPLFLQVGAMPSCIVKGCTHYTGMKASNPLLSMHVFPRELSRIKLWLQQIGQNFGDLDNFATKVFAEARTGKYRICSAHFAPGSYTSQGSRIVLKPDAIPTLFPGIYTRPPPDWKPLSAQDKTSGTTANSDNMDASKVKAPTQKKEDPTDGTKRLQEGARRSQGAKQGRSQGPAQERLLDVNGRHTSVSKESGHKDPKSKPDQLSCNWSLPIPANTNEENRRALWSLENVLVSLLQHLAEAPLTSRSQKQKTTRLLNQTAEIVSVLTGEEWTVVKKNSHISKFYNMIREVPIKVGDVAVFFSMDEWDYIEDQRTV</sequence>
<evidence type="ECO:0000256" key="4">
    <source>
        <dbReference type="ARBA" id="ARBA00023125"/>
    </source>
</evidence>
<dbReference type="PANTHER" id="PTHR28624">
    <property type="entry name" value="COILED-COIL DOMAIN-CONTAINING PROTEIN 51"/>
    <property type="match status" value="1"/>
</dbReference>
<keyword evidence="7" id="KW-0732">Signal</keyword>
<feature type="compositionally biased region" description="Polar residues" evidence="6">
    <location>
        <begin position="175"/>
        <end position="184"/>
    </location>
</feature>
<evidence type="ECO:0000256" key="7">
    <source>
        <dbReference type="SAM" id="SignalP"/>
    </source>
</evidence>
<keyword evidence="3" id="KW-0862">Zinc</keyword>
<accession>A0ABN9MBC5</accession>
<evidence type="ECO:0000256" key="1">
    <source>
        <dbReference type="ARBA" id="ARBA00022723"/>
    </source>
</evidence>
<keyword evidence="10" id="KW-1185">Reference proteome</keyword>
<dbReference type="Pfam" id="PF05485">
    <property type="entry name" value="THAP"/>
    <property type="match status" value="1"/>
</dbReference>
<name>A0ABN9MBC5_9NEOB</name>